<dbReference type="Proteomes" id="UP000236161">
    <property type="component" value="Unassembled WGS sequence"/>
</dbReference>
<sequence length="278" mass="32195">MVDCRSLIEFCRTFEQRRQTANLQASLENRISQAHSRNRKVKSLNPLFHPFCQHSPLAAMDVVMLLLVLGSIGVLTVPYFKLIYREAFEFFQLAVDIMGVVFFQAFAVHAAGFVLMLITAVVLWEVIHHQFRKCGNPKCRGLRKAVEFDIQLESEECVRFLPPLQKDAYVAQPLELGEGHKELEAELKKMAPINGRTVLVFRAPCGCPASRMEVWGPRKVRRIKKIWMKFFLQYNLPQLQASIFISEYTRYYLLSVQIFQTCRLSRSFHCDDNSLMAR</sequence>
<dbReference type="OrthoDB" id="1865221at2759"/>
<dbReference type="PANTHER" id="PTHR46996">
    <property type="entry name" value="OS05G0488500 PROTEIN"/>
    <property type="match status" value="1"/>
</dbReference>
<keyword evidence="3" id="KW-1185">Reference proteome</keyword>
<keyword evidence="1" id="KW-0812">Transmembrane</keyword>
<dbReference type="AlphaFoldDB" id="A0A2I0A8E0"/>
<evidence type="ECO:0008006" key="4">
    <source>
        <dbReference type="Google" id="ProtNLM"/>
    </source>
</evidence>
<keyword evidence="1" id="KW-0472">Membrane</keyword>
<keyword evidence="1" id="KW-1133">Transmembrane helix</keyword>
<proteinExistence type="predicted"/>
<feature type="transmembrane region" description="Helical" evidence="1">
    <location>
        <begin position="100"/>
        <end position="124"/>
    </location>
</feature>
<evidence type="ECO:0000313" key="2">
    <source>
        <dbReference type="EMBL" id="PKA51812.1"/>
    </source>
</evidence>
<name>A0A2I0A8E0_9ASPA</name>
<dbReference type="PANTHER" id="PTHR46996:SF6">
    <property type="entry name" value="OS05G0488500 PROTEIN"/>
    <property type="match status" value="1"/>
</dbReference>
<organism evidence="2 3">
    <name type="scientific">Apostasia shenzhenica</name>
    <dbReference type="NCBI Taxonomy" id="1088818"/>
    <lineage>
        <taxon>Eukaryota</taxon>
        <taxon>Viridiplantae</taxon>
        <taxon>Streptophyta</taxon>
        <taxon>Embryophyta</taxon>
        <taxon>Tracheophyta</taxon>
        <taxon>Spermatophyta</taxon>
        <taxon>Magnoliopsida</taxon>
        <taxon>Liliopsida</taxon>
        <taxon>Asparagales</taxon>
        <taxon>Orchidaceae</taxon>
        <taxon>Apostasioideae</taxon>
        <taxon>Apostasia</taxon>
    </lineage>
</organism>
<evidence type="ECO:0000313" key="3">
    <source>
        <dbReference type="Proteomes" id="UP000236161"/>
    </source>
</evidence>
<gene>
    <name evidence="2" type="ORF">AXF42_Ash008041</name>
</gene>
<protein>
    <recommendedName>
        <fullName evidence="4">Ribosomal protein L34e superfamily protein</fullName>
    </recommendedName>
</protein>
<accession>A0A2I0A8E0</accession>
<evidence type="ECO:0000256" key="1">
    <source>
        <dbReference type="SAM" id="Phobius"/>
    </source>
</evidence>
<feature type="transmembrane region" description="Helical" evidence="1">
    <location>
        <begin position="57"/>
        <end position="80"/>
    </location>
</feature>
<dbReference type="STRING" id="1088818.A0A2I0A8E0"/>
<reference evidence="2 3" key="1">
    <citation type="journal article" date="2017" name="Nature">
        <title>The Apostasia genome and the evolution of orchids.</title>
        <authorList>
            <person name="Zhang G.Q."/>
            <person name="Liu K.W."/>
            <person name="Li Z."/>
            <person name="Lohaus R."/>
            <person name="Hsiao Y.Y."/>
            <person name="Niu S.C."/>
            <person name="Wang J.Y."/>
            <person name="Lin Y.C."/>
            <person name="Xu Q."/>
            <person name="Chen L.J."/>
            <person name="Yoshida K."/>
            <person name="Fujiwara S."/>
            <person name="Wang Z.W."/>
            <person name="Zhang Y.Q."/>
            <person name="Mitsuda N."/>
            <person name="Wang M."/>
            <person name="Liu G.H."/>
            <person name="Pecoraro L."/>
            <person name="Huang H.X."/>
            <person name="Xiao X.J."/>
            <person name="Lin M."/>
            <person name="Wu X.Y."/>
            <person name="Wu W.L."/>
            <person name="Chen Y.Y."/>
            <person name="Chang S.B."/>
            <person name="Sakamoto S."/>
            <person name="Ohme-Takagi M."/>
            <person name="Yagi M."/>
            <person name="Zeng S.J."/>
            <person name="Shen C.Y."/>
            <person name="Yeh C.M."/>
            <person name="Luo Y.B."/>
            <person name="Tsai W.C."/>
            <person name="Van de Peer Y."/>
            <person name="Liu Z.J."/>
        </authorList>
    </citation>
    <scope>NUCLEOTIDE SEQUENCE [LARGE SCALE GENOMIC DNA]</scope>
    <source>
        <strain evidence="3">cv. Shenzhen</strain>
        <tissue evidence="2">Stem</tissue>
    </source>
</reference>
<dbReference type="EMBL" id="KZ452012">
    <property type="protein sequence ID" value="PKA51812.1"/>
    <property type="molecule type" value="Genomic_DNA"/>
</dbReference>